<keyword evidence="3" id="KW-1185">Reference proteome</keyword>
<dbReference type="EMBL" id="CDSF01000080">
    <property type="protein sequence ID" value="CEO97752.1"/>
    <property type="molecule type" value="Genomic_DNA"/>
</dbReference>
<dbReference type="Proteomes" id="UP000039324">
    <property type="component" value="Unassembled WGS sequence"/>
</dbReference>
<dbReference type="Pfam" id="PF22547">
    <property type="entry name" value="2H-SAK"/>
    <property type="match status" value="1"/>
</dbReference>
<evidence type="ECO:0000313" key="3">
    <source>
        <dbReference type="Proteomes" id="UP000039324"/>
    </source>
</evidence>
<feature type="domain" description="Swiss Army Knife 2H phosphoesterase" evidence="1">
    <location>
        <begin position="159"/>
        <end position="289"/>
    </location>
</feature>
<evidence type="ECO:0000259" key="1">
    <source>
        <dbReference type="Pfam" id="PF22547"/>
    </source>
</evidence>
<evidence type="ECO:0000313" key="2">
    <source>
        <dbReference type="EMBL" id="CEO97752.1"/>
    </source>
</evidence>
<reference evidence="2 3" key="1">
    <citation type="submission" date="2015-02" db="EMBL/GenBank/DDBJ databases">
        <authorList>
            <person name="Chooi Y.-H."/>
        </authorList>
    </citation>
    <scope>NUCLEOTIDE SEQUENCE [LARGE SCALE GENOMIC DNA]</scope>
    <source>
        <strain evidence="2">E3</strain>
    </source>
</reference>
<gene>
    <name evidence="2" type="ORF">PBRA_005866</name>
</gene>
<dbReference type="OrthoDB" id="19045at2759"/>
<dbReference type="InterPro" id="IPR054498">
    <property type="entry name" value="2H-SAK"/>
</dbReference>
<protein>
    <recommendedName>
        <fullName evidence="1">Swiss Army Knife 2H phosphoesterase domain-containing protein</fullName>
    </recommendedName>
</protein>
<organism evidence="2 3">
    <name type="scientific">Plasmodiophora brassicae</name>
    <name type="common">Clubroot disease agent</name>
    <dbReference type="NCBI Taxonomy" id="37360"/>
    <lineage>
        <taxon>Eukaryota</taxon>
        <taxon>Sar</taxon>
        <taxon>Rhizaria</taxon>
        <taxon>Endomyxa</taxon>
        <taxon>Phytomyxea</taxon>
        <taxon>Plasmodiophorida</taxon>
        <taxon>Plasmodiophoridae</taxon>
        <taxon>Plasmodiophora</taxon>
    </lineage>
</organism>
<accession>A0A0G4IRD2</accession>
<dbReference type="AlphaFoldDB" id="A0A0G4IRD2"/>
<proteinExistence type="predicted"/>
<name>A0A0G4IRD2_PLABS</name>
<sequence>MDGNAASTEMAASVDGVDVVEEIVEEFTQVTIASAKPGKHRHDDVVRCAPTPFFIVGTPEAVPRREAPFDAVLGIGDSFCEDLRAFLPTVEFGPGCIEVGLHGLTSSERKRAHVIAEDLGLLHFSCRDGRKQRVLYISDRSSLSGPSGTLYDCIVARAYIGVEGPRVQACGERHVSSIPASWAKARGTRDGPLYHITLIGKNELRGLAQAEGVDVDVVIDRILEACRRVVHDNGNCTWQDQGMGTVTQDGNACAYRILDWPLGDRIRAELGLPRADFHITLGFQPNDVHDGPRKDIHSLVPDDHFAVDA</sequence>